<protein>
    <submittedName>
        <fullName evidence="1">Uncharacterized protein</fullName>
    </submittedName>
</protein>
<accession>A0A8X6TCB5</accession>
<evidence type="ECO:0000313" key="2">
    <source>
        <dbReference type="Proteomes" id="UP000887013"/>
    </source>
</evidence>
<reference evidence="1" key="1">
    <citation type="submission" date="2020-08" db="EMBL/GenBank/DDBJ databases">
        <title>Multicomponent nature underlies the extraordinary mechanical properties of spider dragline silk.</title>
        <authorList>
            <person name="Kono N."/>
            <person name="Nakamura H."/>
            <person name="Mori M."/>
            <person name="Yoshida Y."/>
            <person name="Ohtoshi R."/>
            <person name="Malay A.D."/>
            <person name="Moran D.A.P."/>
            <person name="Tomita M."/>
            <person name="Numata K."/>
            <person name="Arakawa K."/>
        </authorList>
    </citation>
    <scope>NUCLEOTIDE SEQUENCE</scope>
</reference>
<sequence length="52" mass="5533">MEGTLPTKVPVLPGEVNAAIKRCEMHTVPEVALGTDSSFGMVAVYMKSVLKV</sequence>
<dbReference type="EMBL" id="BMAW01005103">
    <property type="protein sequence ID" value="GFS92547.1"/>
    <property type="molecule type" value="Genomic_DNA"/>
</dbReference>
<feature type="non-terminal residue" evidence="1">
    <location>
        <position position="52"/>
    </location>
</feature>
<proteinExistence type="predicted"/>
<evidence type="ECO:0000313" key="1">
    <source>
        <dbReference type="EMBL" id="GFS92547.1"/>
    </source>
</evidence>
<keyword evidence="2" id="KW-1185">Reference proteome</keyword>
<organism evidence="1 2">
    <name type="scientific">Nephila pilipes</name>
    <name type="common">Giant wood spider</name>
    <name type="synonym">Nephila maculata</name>
    <dbReference type="NCBI Taxonomy" id="299642"/>
    <lineage>
        <taxon>Eukaryota</taxon>
        <taxon>Metazoa</taxon>
        <taxon>Ecdysozoa</taxon>
        <taxon>Arthropoda</taxon>
        <taxon>Chelicerata</taxon>
        <taxon>Arachnida</taxon>
        <taxon>Araneae</taxon>
        <taxon>Araneomorphae</taxon>
        <taxon>Entelegynae</taxon>
        <taxon>Araneoidea</taxon>
        <taxon>Nephilidae</taxon>
        <taxon>Nephila</taxon>
    </lineage>
</organism>
<name>A0A8X6TCB5_NEPPI</name>
<dbReference type="AlphaFoldDB" id="A0A8X6TCB5"/>
<dbReference type="Proteomes" id="UP000887013">
    <property type="component" value="Unassembled WGS sequence"/>
</dbReference>
<comment type="caution">
    <text evidence="1">The sequence shown here is derived from an EMBL/GenBank/DDBJ whole genome shotgun (WGS) entry which is preliminary data.</text>
</comment>
<gene>
    <name evidence="1" type="ORF">NPIL_257731</name>
</gene>